<evidence type="ECO:0000313" key="1">
    <source>
        <dbReference type="EMBL" id="TWE08008.1"/>
    </source>
</evidence>
<reference evidence="1 2" key="1">
    <citation type="submission" date="2019-06" db="EMBL/GenBank/DDBJ databases">
        <title>Sorghum-associated microbial communities from plants grown in Nebraska, USA.</title>
        <authorList>
            <person name="Schachtman D."/>
        </authorList>
    </citation>
    <scope>NUCLEOTIDE SEQUENCE [LARGE SCALE GENOMIC DNA]</scope>
    <source>
        <strain evidence="1 2">2482</strain>
    </source>
</reference>
<dbReference type="AlphaFoldDB" id="A0A561DXA2"/>
<keyword evidence="2" id="KW-1185">Reference proteome</keyword>
<name>A0A561DXA2_9BACI</name>
<accession>A0A561DXA2</accession>
<comment type="caution">
    <text evidence="1">The sequence shown here is derived from an EMBL/GenBank/DDBJ whole genome shotgun (WGS) entry which is preliminary data.</text>
</comment>
<organism evidence="1 2">
    <name type="scientific">Neobacillus bataviensis</name>
    <dbReference type="NCBI Taxonomy" id="220685"/>
    <lineage>
        <taxon>Bacteria</taxon>
        <taxon>Bacillati</taxon>
        <taxon>Bacillota</taxon>
        <taxon>Bacilli</taxon>
        <taxon>Bacillales</taxon>
        <taxon>Bacillaceae</taxon>
        <taxon>Neobacillus</taxon>
    </lineage>
</organism>
<gene>
    <name evidence="1" type="ORF">FB550_10119</name>
</gene>
<protein>
    <submittedName>
        <fullName evidence="1">Uncharacterized protein</fullName>
    </submittedName>
</protein>
<sequence length="31" mass="3742">MEEEYEQQIKNFYEGEYFVKNVWAAVPDPST</sequence>
<dbReference type="Proteomes" id="UP000319671">
    <property type="component" value="Unassembled WGS sequence"/>
</dbReference>
<dbReference type="EMBL" id="VIVN01000001">
    <property type="protein sequence ID" value="TWE08008.1"/>
    <property type="molecule type" value="Genomic_DNA"/>
</dbReference>
<proteinExistence type="predicted"/>
<evidence type="ECO:0000313" key="2">
    <source>
        <dbReference type="Proteomes" id="UP000319671"/>
    </source>
</evidence>